<evidence type="ECO:0000313" key="2">
    <source>
        <dbReference type="EMBL" id="KAF6016904.1"/>
    </source>
</evidence>
<evidence type="ECO:0000313" key="3">
    <source>
        <dbReference type="Proteomes" id="UP000593567"/>
    </source>
</evidence>
<name>A0A7J7IU26_BUGNE</name>
<sequence>MAEQGEENIYTDNNTADPGETENDRKVKSAMGIQQTPLTSQSVDTSKEPTESGTDQSEDYTTADVRTPPTLPQPAYEHTAPTTLSEEIPHAPSHFEDEDSLPVTTEASGRGSRVTDSEDKGDWDVTTEPIQPESLLFIDDRGILRIYGHKIEWHAEGVPESEQIAQMIEKLIFAFHKQPSYREELKKMLGDAQTDNIWPDVPDNIDITIPLMPEITLKISS</sequence>
<feature type="compositionally biased region" description="Basic and acidic residues" evidence="1">
    <location>
        <begin position="113"/>
        <end position="123"/>
    </location>
</feature>
<comment type="caution">
    <text evidence="2">The sequence shown here is derived from an EMBL/GenBank/DDBJ whole genome shotgun (WGS) entry which is preliminary data.</text>
</comment>
<dbReference type="Proteomes" id="UP000593567">
    <property type="component" value="Unassembled WGS sequence"/>
</dbReference>
<keyword evidence="3" id="KW-1185">Reference proteome</keyword>
<proteinExistence type="predicted"/>
<reference evidence="2" key="1">
    <citation type="submission" date="2020-06" db="EMBL/GenBank/DDBJ databases">
        <title>Draft genome of Bugula neritina, a colonial animal packing powerful symbionts and potential medicines.</title>
        <authorList>
            <person name="Rayko M."/>
        </authorList>
    </citation>
    <scope>NUCLEOTIDE SEQUENCE [LARGE SCALE GENOMIC DNA]</scope>
    <source>
        <strain evidence="2">Kwan_BN1</strain>
    </source>
</reference>
<dbReference type="EMBL" id="VXIV02003452">
    <property type="protein sequence ID" value="KAF6016904.1"/>
    <property type="molecule type" value="Genomic_DNA"/>
</dbReference>
<gene>
    <name evidence="2" type="ORF">EB796_024786</name>
</gene>
<protein>
    <submittedName>
        <fullName evidence="2">Uncharacterized protein</fullName>
    </submittedName>
</protein>
<feature type="compositionally biased region" description="Polar residues" evidence="1">
    <location>
        <begin position="32"/>
        <end position="44"/>
    </location>
</feature>
<feature type="region of interest" description="Disordered" evidence="1">
    <location>
        <begin position="1"/>
        <end position="126"/>
    </location>
</feature>
<organism evidence="2 3">
    <name type="scientific">Bugula neritina</name>
    <name type="common">Brown bryozoan</name>
    <name type="synonym">Sertularia neritina</name>
    <dbReference type="NCBI Taxonomy" id="10212"/>
    <lineage>
        <taxon>Eukaryota</taxon>
        <taxon>Metazoa</taxon>
        <taxon>Spiralia</taxon>
        <taxon>Lophotrochozoa</taxon>
        <taxon>Bryozoa</taxon>
        <taxon>Gymnolaemata</taxon>
        <taxon>Cheilostomatida</taxon>
        <taxon>Flustrina</taxon>
        <taxon>Buguloidea</taxon>
        <taxon>Bugulidae</taxon>
        <taxon>Bugula</taxon>
    </lineage>
</organism>
<accession>A0A7J7IU26</accession>
<evidence type="ECO:0000256" key="1">
    <source>
        <dbReference type="SAM" id="MobiDB-lite"/>
    </source>
</evidence>
<dbReference type="AlphaFoldDB" id="A0A7J7IU26"/>